<proteinExistence type="predicted"/>
<reference evidence="1" key="1">
    <citation type="submission" date="2018-05" db="EMBL/GenBank/DDBJ databases">
        <authorList>
            <person name="Lanie J.A."/>
            <person name="Ng W.-L."/>
            <person name="Kazmierczak K.M."/>
            <person name="Andrzejewski T.M."/>
            <person name="Davidsen T.M."/>
            <person name="Wayne K.J."/>
            <person name="Tettelin H."/>
            <person name="Glass J.I."/>
            <person name="Rusch D."/>
            <person name="Podicherti R."/>
            <person name="Tsui H.-C.T."/>
            <person name="Winkler M.E."/>
        </authorList>
    </citation>
    <scope>NUCLEOTIDE SEQUENCE</scope>
</reference>
<dbReference type="EMBL" id="UINC01063882">
    <property type="protein sequence ID" value="SVB91984.1"/>
    <property type="molecule type" value="Genomic_DNA"/>
</dbReference>
<protein>
    <submittedName>
        <fullName evidence="1">Uncharacterized protein</fullName>
    </submittedName>
</protein>
<gene>
    <name evidence="1" type="ORF">METZ01_LOCUS244838</name>
</gene>
<organism evidence="1">
    <name type="scientific">marine metagenome</name>
    <dbReference type="NCBI Taxonomy" id="408172"/>
    <lineage>
        <taxon>unclassified sequences</taxon>
        <taxon>metagenomes</taxon>
        <taxon>ecological metagenomes</taxon>
    </lineage>
</organism>
<dbReference type="AlphaFoldDB" id="A0A382HX55"/>
<sequence length="40" mass="4480">MDTVYIPGDEEREIRNDGNDVVTMIVAMPYPEGVNPKGEK</sequence>
<evidence type="ECO:0000313" key="1">
    <source>
        <dbReference type="EMBL" id="SVB91984.1"/>
    </source>
</evidence>
<accession>A0A382HX55</accession>
<name>A0A382HX55_9ZZZZ</name>